<organism evidence="1 2">
    <name type="scientific">Monilinia fructigena</name>
    <dbReference type="NCBI Taxonomy" id="38457"/>
    <lineage>
        <taxon>Eukaryota</taxon>
        <taxon>Fungi</taxon>
        <taxon>Dikarya</taxon>
        <taxon>Ascomycota</taxon>
        <taxon>Pezizomycotina</taxon>
        <taxon>Leotiomycetes</taxon>
        <taxon>Helotiales</taxon>
        <taxon>Sclerotiniaceae</taxon>
        <taxon>Monilinia</taxon>
    </lineage>
</organism>
<protein>
    <submittedName>
        <fullName evidence="1">Uncharacterized protein</fullName>
    </submittedName>
</protein>
<dbReference type="AlphaFoldDB" id="A0A395IWZ2"/>
<evidence type="ECO:0000313" key="1">
    <source>
        <dbReference type="EMBL" id="RAL64817.1"/>
    </source>
</evidence>
<keyword evidence="2" id="KW-1185">Reference proteome</keyword>
<reference evidence="1 2" key="1">
    <citation type="submission" date="2018-06" db="EMBL/GenBank/DDBJ databases">
        <title>Genome Sequence of the Brown Rot Fungal Pathogen Monilinia fructigena.</title>
        <authorList>
            <person name="Landi L."/>
            <person name="De Miccolis Angelini R.M."/>
            <person name="Pollastro S."/>
            <person name="Abate D."/>
            <person name="Faretra F."/>
            <person name="Romanazzi G."/>
        </authorList>
    </citation>
    <scope>NUCLEOTIDE SEQUENCE [LARGE SCALE GENOMIC DNA]</scope>
    <source>
        <strain evidence="1 2">Mfrg269</strain>
    </source>
</reference>
<dbReference type="EMBL" id="QKRW01000012">
    <property type="protein sequence ID" value="RAL64817.1"/>
    <property type="molecule type" value="Genomic_DNA"/>
</dbReference>
<gene>
    <name evidence="1" type="ORF">DID88_001414</name>
</gene>
<dbReference type="Proteomes" id="UP000249056">
    <property type="component" value="Unassembled WGS sequence"/>
</dbReference>
<sequence length="103" mass="11970">MRKIINGYSIQDLVNEARQLYKKKKRSECPEVFSPGYDNDFRIQATATIIKGEYWGALIELEYQLIISSPIKSLIRLINQTLAEWSDEVSELIEDEPNKYDAL</sequence>
<proteinExistence type="predicted"/>
<accession>A0A395IWZ2</accession>
<comment type="caution">
    <text evidence="1">The sequence shown here is derived from an EMBL/GenBank/DDBJ whole genome shotgun (WGS) entry which is preliminary data.</text>
</comment>
<evidence type="ECO:0000313" key="2">
    <source>
        <dbReference type="Proteomes" id="UP000249056"/>
    </source>
</evidence>
<name>A0A395IWZ2_9HELO</name>
<dbReference type="OrthoDB" id="8062037at2759"/>